<organism evidence="1">
    <name type="scientific">Arion vulgaris</name>
    <dbReference type="NCBI Taxonomy" id="1028688"/>
    <lineage>
        <taxon>Eukaryota</taxon>
        <taxon>Metazoa</taxon>
        <taxon>Spiralia</taxon>
        <taxon>Lophotrochozoa</taxon>
        <taxon>Mollusca</taxon>
        <taxon>Gastropoda</taxon>
        <taxon>Heterobranchia</taxon>
        <taxon>Euthyneura</taxon>
        <taxon>Panpulmonata</taxon>
        <taxon>Eupulmonata</taxon>
        <taxon>Stylommatophora</taxon>
        <taxon>Helicina</taxon>
        <taxon>Arionoidea</taxon>
        <taxon>Arionidae</taxon>
        <taxon>Arion</taxon>
    </lineage>
</organism>
<name>A0A0B7BIR5_9EUPU</name>
<dbReference type="AlphaFoldDB" id="A0A0B7BIR5"/>
<feature type="non-terminal residue" evidence="1">
    <location>
        <position position="71"/>
    </location>
</feature>
<dbReference type="EMBL" id="HACG01045341">
    <property type="protein sequence ID" value="CEK92206.1"/>
    <property type="molecule type" value="Transcribed_RNA"/>
</dbReference>
<reference evidence="1" key="1">
    <citation type="submission" date="2014-12" db="EMBL/GenBank/DDBJ databases">
        <title>Insight into the proteome of Arion vulgaris.</title>
        <authorList>
            <person name="Aradska J."/>
            <person name="Bulat T."/>
            <person name="Smidak R."/>
            <person name="Sarate P."/>
            <person name="Gangsoo J."/>
            <person name="Sialana F."/>
            <person name="Bilban M."/>
            <person name="Lubec G."/>
        </authorList>
    </citation>
    <scope>NUCLEOTIDE SEQUENCE</scope>
    <source>
        <tissue evidence="1">Skin</tissue>
    </source>
</reference>
<evidence type="ECO:0000313" key="1">
    <source>
        <dbReference type="EMBL" id="CEK92206.1"/>
    </source>
</evidence>
<accession>A0A0B7BIR5</accession>
<proteinExistence type="predicted"/>
<gene>
    <name evidence="1" type="primary">ORF187122</name>
</gene>
<protein>
    <submittedName>
        <fullName evidence="1">Uncharacterized protein</fullName>
    </submittedName>
</protein>
<sequence length="71" mass="8478">MWLNRWATQEKRFTDTWPTQTTLQGEIGATFFYSTQDIPLYYHMNRIEPKHGFKTQSFARSCTEEQSPLKT</sequence>